<reference evidence="8 9" key="1">
    <citation type="submission" date="2018-08" db="EMBL/GenBank/DDBJ databases">
        <title>Streptomyces NEAU-D10 sp. nov., a novel Actinomycete isolated from soil.</title>
        <authorList>
            <person name="Jin L."/>
        </authorList>
    </citation>
    <scope>NUCLEOTIDE SEQUENCE [LARGE SCALE GENOMIC DNA]</scope>
    <source>
        <strain evidence="8 9">NEAU-D10</strain>
    </source>
</reference>
<keyword evidence="6 7" id="KW-0503">Monooxygenase</keyword>
<name>A0A371PZH5_STRIH</name>
<evidence type="ECO:0000256" key="6">
    <source>
        <dbReference type="ARBA" id="ARBA00023033"/>
    </source>
</evidence>
<dbReference type="CDD" id="cd11033">
    <property type="entry name" value="CYP142-like"/>
    <property type="match status" value="1"/>
</dbReference>
<dbReference type="PRINTS" id="PR00359">
    <property type="entry name" value="BP450"/>
</dbReference>
<evidence type="ECO:0000256" key="3">
    <source>
        <dbReference type="ARBA" id="ARBA00022723"/>
    </source>
</evidence>
<protein>
    <submittedName>
        <fullName evidence="8">Cytochrome P450</fullName>
    </submittedName>
</protein>
<dbReference type="Pfam" id="PF00067">
    <property type="entry name" value="p450"/>
    <property type="match status" value="1"/>
</dbReference>
<evidence type="ECO:0000256" key="2">
    <source>
        <dbReference type="ARBA" id="ARBA00022617"/>
    </source>
</evidence>
<evidence type="ECO:0000256" key="5">
    <source>
        <dbReference type="ARBA" id="ARBA00023004"/>
    </source>
</evidence>
<dbReference type="GO" id="GO:0005506">
    <property type="term" value="F:iron ion binding"/>
    <property type="evidence" value="ECO:0007669"/>
    <property type="project" value="InterPro"/>
</dbReference>
<dbReference type="InterPro" id="IPR017972">
    <property type="entry name" value="Cyt_P450_CS"/>
</dbReference>
<organism evidence="8 9">
    <name type="scientific">Streptomyces inhibens</name>
    <dbReference type="NCBI Taxonomy" id="2293571"/>
    <lineage>
        <taxon>Bacteria</taxon>
        <taxon>Bacillati</taxon>
        <taxon>Actinomycetota</taxon>
        <taxon>Actinomycetes</taxon>
        <taxon>Kitasatosporales</taxon>
        <taxon>Streptomycetaceae</taxon>
        <taxon>Streptomyces</taxon>
    </lineage>
</organism>
<keyword evidence="9" id="KW-1185">Reference proteome</keyword>
<gene>
    <name evidence="8" type="ORF">DY245_24855</name>
</gene>
<keyword evidence="2 7" id="KW-0349">Heme</keyword>
<dbReference type="RefSeq" id="WP_128509456.1">
    <property type="nucleotide sequence ID" value="NZ_QUAC01000198.1"/>
</dbReference>
<sequence length="423" mass="46737">MEVKPVEDLPIRATPDDLASVNLADPQTFADYDLTDFWRTLRANQPLYRHPAVGNNPGFWVLSRYADIVDLYRDNATFTSERGNVLITLLGDGDSAAGKMVPVTDGQRHKELRNVLLKAFSPRVLSRIGEHVRRTTRTLLAEAIDRGEGDFALDVASKIPMATICDLLGVPGQDREYMLSLTKSAISSDDQGEYSEAADAARNEILQYFVGMVEERRAAPRDDVVSVLAGSTIDGEFLSEDEIVLNCYSLILGGDATSRLAMIDAVHSFGANPDQWASFKRGDVSVKPATEEVLRWASPTMHFGRTAVRDVEIHGTRIKKGEVVTVWNVSGNRDESVFADPDRFLIDRSPNKHIAFGHGPHFCIGAYLARLEISEMLLALRDFTAGFEIVGPVQRIYSNLLTGISSLPVRFEPVSAELEELVL</sequence>
<dbReference type="GO" id="GO:0006707">
    <property type="term" value="P:cholesterol catabolic process"/>
    <property type="evidence" value="ECO:0007669"/>
    <property type="project" value="TreeGrafter"/>
</dbReference>
<evidence type="ECO:0000256" key="7">
    <source>
        <dbReference type="RuleBase" id="RU000461"/>
    </source>
</evidence>
<dbReference type="GO" id="GO:0008395">
    <property type="term" value="F:steroid hydroxylase activity"/>
    <property type="evidence" value="ECO:0007669"/>
    <property type="project" value="TreeGrafter"/>
</dbReference>
<evidence type="ECO:0000256" key="4">
    <source>
        <dbReference type="ARBA" id="ARBA00023002"/>
    </source>
</evidence>
<evidence type="ECO:0000313" key="9">
    <source>
        <dbReference type="Proteomes" id="UP000262477"/>
    </source>
</evidence>
<accession>A0A371PZH5</accession>
<dbReference type="InterPro" id="IPR036396">
    <property type="entry name" value="Cyt_P450_sf"/>
</dbReference>
<keyword evidence="5 7" id="KW-0408">Iron</keyword>
<dbReference type="GO" id="GO:0036199">
    <property type="term" value="F:cholest-4-en-3-one 26-monooxygenase activity"/>
    <property type="evidence" value="ECO:0007669"/>
    <property type="project" value="TreeGrafter"/>
</dbReference>
<comment type="similarity">
    <text evidence="1 7">Belongs to the cytochrome P450 family.</text>
</comment>
<dbReference type="OrthoDB" id="5241086at2"/>
<dbReference type="SUPFAM" id="SSF48264">
    <property type="entry name" value="Cytochrome P450"/>
    <property type="match status" value="1"/>
</dbReference>
<dbReference type="PANTHER" id="PTHR46696">
    <property type="entry name" value="P450, PUTATIVE (EUROFUNG)-RELATED"/>
    <property type="match status" value="1"/>
</dbReference>
<evidence type="ECO:0000256" key="1">
    <source>
        <dbReference type="ARBA" id="ARBA00010617"/>
    </source>
</evidence>
<keyword evidence="4 7" id="KW-0560">Oxidoreductase</keyword>
<dbReference type="EMBL" id="QUAC01000198">
    <property type="protein sequence ID" value="REK87850.1"/>
    <property type="molecule type" value="Genomic_DNA"/>
</dbReference>
<keyword evidence="3 7" id="KW-0479">Metal-binding</keyword>
<dbReference type="AlphaFoldDB" id="A0A371PZH5"/>
<proteinExistence type="inferred from homology"/>
<dbReference type="PROSITE" id="PS00086">
    <property type="entry name" value="CYTOCHROME_P450"/>
    <property type="match status" value="1"/>
</dbReference>
<comment type="caution">
    <text evidence="8">The sequence shown here is derived from an EMBL/GenBank/DDBJ whole genome shotgun (WGS) entry which is preliminary data.</text>
</comment>
<dbReference type="InterPro" id="IPR001128">
    <property type="entry name" value="Cyt_P450"/>
</dbReference>
<dbReference type="InterPro" id="IPR002397">
    <property type="entry name" value="Cyt_P450_B"/>
</dbReference>
<dbReference type="PANTHER" id="PTHR46696:SF4">
    <property type="entry name" value="BIOTIN BIOSYNTHESIS CYTOCHROME P450"/>
    <property type="match status" value="1"/>
</dbReference>
<evidence type="ECO:0000313" key="8">
    <source>
        <dbReference type="EMBL" id="REK87850.1"/>
    </source>
</evidence>
<dbReference type="GO" id="GO:0020037">
    <property type="term" value="F:heme binding"/>
    <property type="evidence" value="ECO:0007669"/>
    <property type="project" value="InterPro"/>
</dbReference>
<dbReference type="Gene3D" id="1.10.630.10">
    <property type="entry name" value="Cytochrome P450"/>
    <property type="match status" value="1"/>
</dbReference>
<dbReference type="Proteomes" id="UP000262477">
    <property type="component" value="Unassembled WGS sequence"/>
</dbReference>
<dbReference type="FunFam" id="1.10.630.10:FF:000018">
    <property type="entry name" value="Cytochrome P450 monooxygenase"/>
    <property type="match status" value="1"/>
</dbReference>